<evidence type="ECO:0000256" key="4">
    <source>
        <dbReference type="SAM" id="MobiDB-lite"/>
    </source>
</evidence>
<dbReference type="PANTHER" id="PTHR21286:SF0">
    <property type="entry name" value="NUCLEAR PORE COMPLEX PROTEIN NUP160"/>
    <property type="match status" value="1"/>
</dbReference>
<evidence type="ECO:0000313" key="8">
    <source>
        <dbReference type="EMBL" id="KAF2717724.1"/>
    </source>
</evidence>
<evidence type="ECO:0000256" key="1">
    <source>
        <dbReference type="ARBA" id="ARBA00004123"/>
    </source>
</evidence>
<evidence type="ECO:0000259" key="7">
    <source>
        <dbReference type="Pfam" id="PF23300"/>
    </source>
</evidence>
<dbReference type="InterPro" id="IPR011047">
    <property type="entry name" value="Quinoprotein_ADH-like_sf"/>
</dbReference>
<dbReference type="PROSITE" id="PS00678">
    <property type="entry name" value="WD_REPEATS_1"/>
    <property type="match status" value="1"/>
</dbReference>
<organism evidence="8 9">
    <name type="scientific">Polychaeton citri CBS 116435</name>
    <dbReference type="NCBI Taxonomy" id="1314669"/>
    <lineage>
        <taxon>Eukaryota</taxon>
        <taxon>Fungi</taxon>
        <taxon>Dikarya</taxon>
        <taxon>Ascomycota</taxon>
        <taxon>Pezizomycotina</taxon>
        <taxon>Dothideomycetes</taxon>
        <taxon>Dothideomycetidae</taxon>
        <taxon>Capnodiales</taxon>
        <taxon>Capnodiaceae</taxon>
        <taxon>Polychaeton</taxon>
    </lineage>
</organism>
<feature type="domain" description="Nucleoporin Nup120/160 beta-propeller" evidence="5">
    <location>
        <begin position="79"/>
        <end position="615"/>
    </location>
</feature>
<comment type="caution">
    <text evidence="8">The sequence shown here is derived from an EMBL/GenBank/DDBJ whole genome shotgun (WGS) entry which is preliminary data.</text>
</comment>
<proteinExistence type="predicted"/>
<evidence type="ECO:0000313" key="9">
    <source>
        <dbReference type="Proteomes" id="UP000799441"/>
    </source>
</evidence>
<name>A0A9P4Q408_9PEZI</name>
<dbReference type="Pfam" id="PF11715">
    <property type="entry name" value="Beta-prop_Nup120_160"/>
    <property type="match status" value="1"/>
</dbReference>
<dbReference type="OrthoDB" id="67716at2759"/>
<dbReference type="Pfam" id="PF23300">
    <property type="entry name" value="HEAT_Nup120"/>
    <property type="match status" value="1"/>
</dbReference>
<feature type="region of interest" description="Disordered" evidence="4">
    <location>
        <begin position="1"/>
        <end position="25"/>
    </location>
</feature>
<dbReference type="Proteomes" id="UP000799441">
    <property type="component" value="Unassembled WGS sequence"/>
</dbReference>
<dbReference type="InterPro" id="IPR059141">
    <property type="entry name" value="Beta-prop_Nup120_160"/>
</dbReference>
<evidence type="ECO:0000259" key="5">
    <source>
        <dbReference type="Pfam" id="PF11715"/>
    </source>
</evidence>
<dbReference type="PANTHER" id="PTHR21286">
    <property type="entry name" value="NUCLEAR PORE COMPLEX PROTEIN NUP160"/>
    <property type="match status" value="1"/>
</dbReference>
<evidence type="ECO:0000259" key="6">
    <source>
        <dbReference type="Pfam" id="PF21486"/>
    </source>
</evidence>
<dbReference type="InterPro" id="IPR021717">
    <property type="entry name" value="Nucleoporin_Nup160"/>
</dbReference>
<protein>
    <submittedName>
        <fullName evidence="8">Uncharacterized protein</fullName>
    </submittedName>
</protein>
<feature type="compositionally biased region" description="Polar residues" evidence="4">
    <location>
        <begin position="12"/>
        <end position="25"/>
    </location>
</feature>
<keyword evidence="3" id="KW-0539">Nucleus</keyword>
<dbReference type="EMBL" id="MU003838">
    <property type="protein sequence ID" value="KAF2717724.1"/>
    <property type="molecule type" value="Genomic_DNA"/>
</dbReference>
<feature type="domain" description="Nucleoporin Nup120 helical" evidence="6">
    <location>
        <begin position="679"/>
        <end position="805"/>
    </location>
</feature>
<dbReference type="GO" id="GO:0017056">
    <property type="term" value="F:structural constituent of nuclear pore"/>
    <property type="evidence" value="ECO:0007669"/>
    <property type="project" value="TreeGrafter"/>
</dbReference>
<sequence>MAPVPVLHTESRLSPGSSSAIVRIDTTGTTSQQNGFLSSAGRKRSYEEISGSLDEEAYSRKYLASESSVFFRRKDSSPRTFLWRVLEDKKVVEVQCVDLVSPRRSDSREGLLVFQLVLPAKAIRGGVALADPVERDALDIFVLTEGNELLTFSLKRDLLTRESVPDGFDPHTCFRRFAPSSFSFRKPYRFRAVSARELLVSLHDGGLMYLVRDTNETGANWKESYFSEGGWGGTLKGLVPFRRQNTVRYGDIELDYNAAATMDKSPDGKYVWSVGLDHKIRAWNISNGKIELEMDLLQEEVEDSKKRRQQYLIPAEQGTLMQILPTPSDPAMIRIGSVLAGDTEKYSIVIHSPKTHEFKFYDSVFVPSSVEGDQVQLRDLQPRQRLIPPIDELLNTNIWHLEEFCVQPGPQWEGTQLWIRVRNGSLCKTYRLEFDLTSGRSELEHAWSSGWTIVDSGESTSERLKQRTDFPGDLDFPDEAGSSPSEKWLDFLFHPGRFTIASLETALNIYRKGRGLPSSKQLSKGLTTIEQPLKQRLVSAVTAQILVDLSTDGLPDFDRYQQEVQGQWQTYYALLTHLHNKRNESMSLAFSYDEGLAWGIGADYVAPIRACSTLELLIHNRATEDLNEHTTAEIVETLFPRDEAYFFSKFLATAKVFRRGLSASWQEEFRRAATSEALTSQQVATSSPKRVENLYSLTRLGDEITEDDFAALESDAQTFGGLGALDSNAILAVVEIIGSDANARGTDRGMELNKYGDKFVTAVAQETLQRNQDILLDLLALTVFMACDLEPDELSRSFKAPLVFDGIMSRLRQHELLLWLAEHVRNEPQKGKQTVEASASPVSGSLARGAEVPQVDGQKQVSLISMTLLESIFIGDFTSHASGVDNSMPQLLTQWALRWTYGPDLTDNWNGITSHCFANLLKYRNYELAITFAADFILDDWPWQHYLKGRLHVAMGNNEEAMSHFQAAAKGGLAEIKNIATHDTAHLLSAEDVTYIGHGQSKYWQHIAQLFESLKVYSFAIDAAREALRHLESESGLSKDALVELDRRKLQPDSPALDRIDNSLKEINILRFNRTVDEVVGRIFDSTLRCGRFQEAYGAVTKLNDRALRISNLRKLIEGCVQQDATPDLLSFPLEGDLAQQADAILLQLAKKRLASESSSSAPYHQILYAYRMQNGNFRGAAEILYQHLQQLRRSKKQHLLDPEDETLPNEFVLLINTLECCGEGEQWVLVSGTDKEVARGGKTRKLVTVEDVRRDYDKELDRRSDVLRGRFPIVGGRDGLMEVDVL</sequence>
<gene>
    <name evidence="8" type="ORF">K431DRAFT_288338</name>
</gene>
<evidence type="ECO:0000256" key="3">
    <source>
        <dbReference type="ARBA" id="ARBA00023242"/>
    </source>
</evidence>
<reference evidence="8" key="1">
    <citation type="journal article" date="2020" name="Stud. Mycol.">
        <title>101 Dothideomycetes genomes: a test case for predicting lifestyles and emergence of pathogens.</title>
        <authorList>
            <person name="Haridas S."/>
            <person name="Albert R."/>
            <person name="Binder M."/>
            <person name="Bloem J."/>
            <person name="Labutti K."/>
            <person name="Salamov A."/>
            <person name="Andreopoulos B."/>
            <person name="Baker S."/>
            <person name="Barry K."/>
            <person name="Bills G."/>
            <person name="Bluhm B."/>
            <person name="Cannon C."/>
            <person name="Castanera R."/>
            <person name="Culley D."/>
            <person name="Daum C."/>
            <person name="Ezra D."/>
            <person name="Gonzalez J."/>
            <person name="Henrissat B."/>
            <person name="Kuo A."/>
            <person name="Liang C."/>
            <person name="Lipzen A."/>
            <person name="Lutzoni F."/>
            <person name="Magnuson J."/>
            <person name="Mondo S."/>
            <person name="Nolan M."/>
            <person name="Ohm R."/>
            <person name="Pangilinan J."/>
            <person name="Park H.-J."/>
            <person name="Ramirez L."/>
            <person name="Alfaro M."/>
            <person name="Sun H."/>
            <person name="Tritt A."/>
            <person name="Yoshinaga Y."/>
            <person name="Zwiers L.-H."/>
            <person name="Turgeon B."/>
            <person name="Goodwin S."/>
            <person name="Spatafora J."/>
            <person name="Crous P."/>
            <person name="Grigoriev I."/>
        </authorList>
    </citation>
    <scope>NUCLEOTIDE SEQUENCE</scope>
    <source>
        <strain evidence="8">CBS 116435</strain>
    </source>
</reference>
<dbReference type="InterPro" id="IPR048884">
    <property type="entry name" value="Nup120_helical"/>
</dbReference>
<feature type="domain" description="Nucleoporin nup120-like HEAT repeat" evidence="7">
    <location>
        <begin position="918"/>
        <end position="1120"/>
    </location>
</feature>
<evidence type="ECO:0000256" key="2">
    <source>
        <dbReference type="ARBA" id="ARBA00022448"/>
    </source>
</evidence>
<dbReference type="InterPro" id="IPR056548">
    <property type="entry name" value="HEAT_Nup120"/>
</dbReference>
<keyword evidence="2" id="KW-0813">Transport</keyword>
<dbReference type="Pfam" id="PF21486">
    <property type="entry name" value="NUP120_helical"/>
    <property type="match status" value="1"/>
</dbReference>
<accession>A0A9P4Q408</accession>
<dbReference type="SUPFAM" id="SSF50998">
    <property type="entry name" value="Quinoprotein alcohol dehydrogenase-like"/>
    <property type="match status" value="1"/>
</dbReference>
<comment type="subcellular location">
    <subcellularLocation>
        <location evidence="1">Nucleus</location>
    </subcellularLocation>
</comment>
<keyword evidence="9" id="KW-1185">Reference proteome</keyword>
<dbReference type="InterPro" id="IPR019775">
    <property type="entry name" value="WD40_repeat_CS"/>
</dbReference>
<dbReference type="GO" id="GO:0005643">
    <property type="term" value="C:nuclear pore"/>
    <property type="evidence" value="ECO:0007669"/>
    <property type="project" value="TreeGrafter"/>
</dbReference>